<dbReference type="Pfam" id="PF00817">
    <property type="entry name" value="IMS"/>
    <property type="match status" value="1"/>
</dbReference>
<dbReference type="Proteomes" id="UP000231701">
    <property type="component" value="Chromosome"/>
</dbReference>
<keyword evidence="6" id="KW-1185">Reference proteome</keyword>
<dbReference type="GO" id="GO:0009432">
    <property type="term" value="P:SOS response"/>
    <property type="evidence" value="ECO:0007669"/>
    <property type="project" value="TreeGrafter"/>
</dbReference>
<dbReference type="GO" id="GO:0006281">
    <property type="term" value="P:DNA repair"/>
    <property type="evidence" value="ECO:0007669"/>
    <property type="project" value="InterPro"/>
</dbReference>
<dbReference type="RefSeq" id="WP_232710356.1">
    <property type="nucleotide sequence ID" value="NZ_CP018799.1"/>
</dbReference>
<dbReference type="GO" id="GO:0042276">
    <property type="term" value="P:error-prone translesion synthesis"/>
    <property type="evidence" value="ECO:0007669"/>
    <property type="project" value="TreeGrafter"/>
</dbReference>
<dbReference type="SUPFAM" id="SSF56672">
    <property type="entry name" value="DNA/RNA polymerases"/>
    <property type="match status" value="1"/>
</dbReference>
<dbReference type="Pfam" id="PF11799">
    <property type="entry name" value="IMS_C"/>
    <property type="match status" value="1"/>
</dbReference>
<dbReference type="PANTHER" id="PTHR11076">
    <property type="entry name" value="DNA REPAIR POLYMERASE UMUC / TRANSFERASE FAMILY MEMBER"/>
    <property type="match status" value="1"/>
</dbReference>
<name>A0A2K8KZC0_MARES</name>
<evidence type="ECO:0000259" key="4">
    <source>
        <dbReference type="PROSITE" id="PS50173"/>
    </source>
</evidence>
<dbReference type="PANTHER" id="PTHR11076:SF34">
    <property type="entry name" value="PROTEIN UMUC"/>
    <property type="match status" value="1"/>
</dbReference>
<protein>
    <submittedName>
        <fullName evidence="5">DNA polymerase-4/DNA polymerase V</fullName>
        <ecNumber evidence="5">2.7.7.7</ecNumber>
    </submittedName>
</protein>
<dbReference type="GO" id="GO:0005829">
    <property type="term" value="C:cytosol"/>
    <property type="evidence" value="ECO:0007669"/>
    <property type="project" value="TreeGrafter"/>
</dbReference>
<dbReference type="InterPro" id="IPR001126">
    <property type="entry name" value="UmuC"/>
</dbReference>
<dbReference type="InterPro" id="IPR043502">
    <property type="entry name" value="DNA/RNA_pol_sf"/>
</dbReference>
<dbReference type="InterPro" id="IPR050116">
    <property type="entry name" value="DNA_polymerase-Y"/>
</dbReference>
<dbReference type="Gene3D" id="3.40.1170.60">
    <property type="match status" value="1"/>
</dbReference>
<dbReference type="PROSITE" id="PS50173">
    <property type="entry name" value="UMUC"/>
    <property type="match status" value="1"/>
</dbReference>
<dbReference type="Gene3D" id="1.10.150.20">
    <property type="entry name" value="5' to 3' exonuclease, C-terminal subdomain"/>
    <property type="match status" value="1"/>
</dbReference>
<keyword evidence="3" id="KW-0239">DNA-directed DNA polymerase</keyword>
<gene>
    <name evidence="5" type="ORF">Ga0123461_0839</name>
</gene>
<dbReference type="EMBL" id="CP018799">
    <property type="protein sequence ID" value="ATX79259.1"/>
    <property type="molecule type" value="Genomic_DNA"/>
</dbReference>
<keyword evidence="5" id="KW-0548">Nucleotidyltransferase</keyword>
<dbReference type="EC" id="2.7.7.7" evidence="5"/>
<dbReference type="InterPro" id="IPR022880">
    <property type="entry name" value="DNApol_IV"/>
</dbReference>
<keyword evidence="5" id="KW-0808">Transferase</keyword>
<organism evidence="5 6">
    <name type="scientific">Mariprofundus aestuarium</name>
    <dbReference type="NCBI Taxonomy" id="1921086"/>
    <lineage>
        <taxon>Bacteria</taxon>
        <taxon>Pseudomonadati</taxon>
        <taxon>Pseudomonadota</taxon>
        <taxon>Candidatius Mariprofundia</taxon>
        <taxon>Mariprofundales</taxon>
        <taxon>Mariprofundaceae</taxon>
        <taxon>Mariprofundus</taxon>
    </lineage>
</organism>
<dbReference type="Gene3D" id="3.30.70.270">
    <property type="match status" value="1"/>
</dbReference>
<reference evidence="5 6" key="1">
    <citation type="submission" date="2016-12" db="EMBL/GenBank/DDBJ databases">
        <title>Isolation and genomic insights into novel planktonic Zetaproteobacteria from stratified waters of the Chesapeake Bay.</title>
        <authorList>
            <person name="McAllister S.M."/>
            <person name="Kato S."/>
            <person name="Chan C.S."/>
            <person name="Chiu B.K."/>
            <person name="Field E.K."/>
        </authorList>
    </citation>
    <scope>NUCLEOTIDE SEQUENCE [LARGE SCALE GENOMIC DNA]</scope>
    <source>
        <strain evidence="5 6">CP-5</strain>
    </source>
</reference>
<keyword evidence="2" id="KW-0515">Mutator protein</keyword>
<dbReference type="InterPro" id="IPR017961">
    <property type="entry name" value="DNA_pol_Y-fam_little_finger"/>
</dbReference>
<evidence type="ECO:0000256" key="1">
    <source>
        <dbReference type="ARBA" id="ARBA00010945"/>
    </source>
</evidence>
<feature type="domain" description="UmuC" evidence="4">
    <location>
        <begin position="11"/>
        <end position="191"/>
    </location>
</feature>
<comment type="similarity">
    <text evidence="1">Belongs to the DNA polymerase type-Y family.</text>
</comment>
<evidence type="ECO:0000256" key="2">
    <source>
        <dbReference type="ARBA" id="ARBA00022457"/>
    </source>
</evidence>
<dbReference type="Pfam" id="PF11798">
    <property type="entry name" value="IMS_HHH"/>
    <property type="match status" value="1"/>
</dbReference>
<accession>A0A2K8KZC0</accession>
<dbReference type="KEGG" id="maes:Ga0123461_0839"/>
<dbReference type="GO" id="GO:0003684">
    <property type="term" value="F:damaged DNA binding"/>
    <property type="evidence" value="ECO:0007669"/>
    <property type="project" value="InterPro"/>
</dbReference>
<dbReference type="GO" id="GO:0003887">
    <property type="term" value="F:DNA-directed DNA polymerase activity"/>
    <property type="evidence" value="ECO:0007669"/>
    <property type="project" value="UniProtKB-EC"/>
</dbReference>
<dbReference type="CDD" id="cd03586">
    <property type="entry name" value="PolY_Pol_IV_kappa"/>
    <property type="match status" value="1"/>
</dbReference>
<evidence type="ECO:0000256" key="3">
    <source>
        <dbReference type="ARBA" id="ARBA00022932"/>
    </source>
</evidence>
<dbReference type="AlphaFoldDB" id="A0A2K8KZC0"/>
<evidence type="ECO:0000313" key="6">
    <source>
        <dbReference type="Proteomes" id="UP000231701"/>
    </source>
</evidence>
<evidence type="ECO:0000313" key="5">
    <source>
        <dbReference type="EMBL" id="ATX79259.1"/>
    </source>
</evidence>
<sequence length="411" mass="45990">MKMVTNWPNAIAHIDCDAFYASCEAARRPDLKGRPICVLSSQNAIVVAKSYDAKALGITTGMPVWEAKKLAPQAEFLAADFRYYGQLSHKLFSILRRYSPDIEVYSIDEGFIDMNGIRTLWRKPFRQLADEIRQSVEREVGITVSVGISVTRILAKMASESNKPNGSTVIPGKRIERFLADIAVSDIPGIGRNRAALLHKFNIHTALQFIHIEESLMQRLLGRHGLILKQELSGIAVMGLEVNPPLPKSIARTASMGEVTKSRQLVTAHLSYHTMRLVSELVAKQLFTRRIHVFLTLSTFEKRGADIRLDLPSSSLRRIAAAVKEGFITLFRVDESYRGCGIVATHISRAASATPDLFGLSKEDSRQTELMLTVNRINKRYGDCTVSLATIQTVKEKKRRVRFCYPLFIAS</sequence>
<dbReference type="InterPro" id="IPR024728">
    <property type="entry name" value="PolY_HhH_motif"/>
</dbReference>
<dbReference type="InterPro" id="IPR043128">
    <property type="entry name" value="Rev_trsase/Diguanyl_cyclase"/>
</dbReference>
<proteinExistence type="inferred from homology"/>